<evidence type="ECO:0000259" key="6">
    <source>
        <dbReference type="SMART" id="SM00829"/>
    </source>
</evidence>
<dbReference type="Pfam" id="PF08240">
    <property type="entry name" value="ADH_N"/>
    <property type="match status" value="1"/>
</dbReference>
<comment type="subunit">
    <text evidence="2">Homotetramer.</text>
</comment>
<comment type="caution">
    <text evidence="7">The sequence shown here is derived from an EMBL/GenBank/DDBJ whole genome shotgun (WGS) entry which is preliminary data.</text>
</comment>
<keyword evidence="5" id="KW-0694">RNA-binding</keyword>
<dbReference type="PANTHER" id="PTHR44154">
    <property type="entry name" value="QUINONE OXIDOREDUCTASE"/>
    <property type="match status" value="1"/>
</dbReference>
<dbReference type="Gene3D" id="3.90.180.10">
    <property type="entry name" value="Medium-chain alcohol dehydrogenases, catalytic domain"/>
    <property type="match status" value="1"/>
</dbReference>
<dbReference type="PROSITE" id="PS01162">
    <property type="entry name" value="QOR_ZETA_CRYSTAL"/>
    <property type="match status" value="1"/>
</dbReference>
<evidence type="ECO:0000313" key="8">
    <source>
        <dbReference type="Proteomes" id="UP001268256"/>
    </source>
</evidence>
<dbReference type="InterPro" id="IPR051603">
    <property type="entry name" value="Zinc-ADH_QOR/CCCR"/>
</dbReference>
<dbReference type="SMART" id="SM00829">
    <property type="entry name" value="PKS_ER"/>
    <property type="match status" value="1"/>
</dbReference>
<gene>
    <name evidence="7" type="ORF">RIF25_09890</name>
</gene>
<evidence type="ECO:0000256" key="4">
    <source>
        <dbReference type="ARBA" id="ARBA00022857"/>
    </source>
</evidence>
<evidence type="ECO:0000256" key="1">
    <source>
        <dbReference type="ARBA" id="ARBA00004496"/>
    </source>
</evidence>
<proteinExistence type="predicted"/>
<dbReference type="Pfam" id="PF13602">
    <property type="entry name" value="ADH_zinc_N_2"/>
    <property type="match status" value="1"/>
</dbReference>
<dbReference type="InterPro" id="IPR011032">
    <property type="entry name" value="GroES-like_sf"/>
</dbReference>
<dbReference type="Gene3D" id="3.40.50.720">
    <property type="entry name" value="NAD(P)-binding Rossmann-like Domain"/>
    <property type="match status" value="1"/>
</dbReference>
<dbReference type="InterPro" id="IPR013154">
    <property type="entry name" value="ADH-like_N"/>
</dbReference>
<name>A0AAE4JWK7_9CYAN</name>
<dbReference type="AlphaFoldDB" id="A0AAE4JWK7"/>
<dbReference type="InterPro" id="IPR036291">
    <property type="entry name" value="NAD(P)-bd_dom_sf"/>
</dbReference>
<dbReference type="InterPro" id="IPR020843">
    <property type="entry name" value="ER"/>
</dbReference>
<keyword evidence="8" id="KW-1185">Reference proteome</keyword>
<dbReference type="EMBL" id="JAVMIP010000009">
    <property type="protein sequence ID" value="MDS3861116.1"/>
    <property type="molecule type" value="Genomic_DNA"/>
</dbReference>
<dbReference type="RefSeq" id="WP_322878370.1">
    <property type="nucleotide sequence ID" value="NZ_JAVMIP010000009.1"/>
</dbReference>
<evidence type="ECO:0000256" key="2">
    <source>
        <dbReference type="ARBA" id="ARBA00011881"/>
    </source>
</evidence>
<dbReference type="GO" id="GO:0005737">
    <property type="term" value="C:cytoplasm"/>
    <property type="evidence" value="ECO:0007669"/>
    <property type="project" value="UniProtKB-SubCell"/>
</dbReference>
<evidence type="ECO:0000256" key="3">
    <source>
        <dbReference type="ARBA" id="ARBA00022490"/>
    </source>
</evidence>
<accession>A0AAE4JWK7</accession>
<dbReference type="Proteomes" id="UP001268256">
    <property type="component" value="Unassembled WGS sequence"/>
</dbReference>
<dbReference type="PANTHER" id="PTHR44154:SF1">
    <property type="entry name" value="QUINONE OXIDOREDUCTASE"/>
    <property type="match status" value="1"/>
</dbReference>
<dbReference type="GO" id="GO:0016491">
    <property type="term" value="F:oxidoreductase activity"/>
    <property type="evidence" value="ECO:0007669"/>
    <property type="project" value="InterPro"/>
</dbReference>
<dbReference type="GO" id="GO:0003723">
    <property type="term" value="F:RNA binding"/>
    <property type="evidence" value="ECO:0007669"/>
    <property type="project" value="UniProtKB-KW"/>
</dbReference>
<dbReference type="SUPFAM" id="SSF50129">
    <property type="entry name" value="GroES-like"/>
    <property type="match status" value="1"/>
</dbReference>
<keyword evidence="4" id="KW-0521">NADP</keyword>
<dbReference type="GO" id="GO:0008270">
    <property type="term" value="F:zinc ion binding"/>
    <property type="evidence" value="ECO:0007669"/>
    <property type="project" value="InterPro"/>
</dbReference>
<dbReference type="SUPFAM" id="SSF51735">
    <property type="entry name" value="NAD(P)-binding Rossmann-fold domains"/>
    <property type="match status" value="1"/>
</dbReference>
<dbReference type="CDD" id="cd08272">
    <property type="entry name" value="MDR6"/>
    <property type="match status" value="1"/>
</dbReference>
<feature type="domain" description="Enoyl reductase (ER)" evidence="6">
    <location>
        <begin position="10"/>
        <end position="329"/>
    </location>
</feature>
<evidence type="ECO:0000256" key="5">
    <source>
        <dbReference type="ARBA" id="ARBA00022884"/>
    </source>
</evidence>
<protein>
    <submittedName>
        <fullName evidence="7">Zinc-dependent alcohol dehydrogenase family protein</fullName>
    </submittedName>
</protein>
<comment type="subcellular location">
    <subcellularLocation>
        <location evidence="1">Cytoplasm</location>
    </subcellularLocation>
</comment>
<organism evidence="7 8">
    <name type="scientific">Pseudocalidococcus azoricus BACA0444</name>
    <dbReference type="NCBI Taxonomy" id="2918990"/>
    <lineage>
        <taxon>Bacteria</taxon>
        <taxon>Bacillati</taxon>
        <taxon>Cyanobacteriota</taxon>
        <taxon>Cyanophyceae</taxon>
        <taxon>Acaryochloridales</taxon>
        <taxon>Thermosynechococcaceae</taxon>
        <taxon>Pseudocalidococcus</taxon>
        <taxon>Pseudocalidococcus azoricus</taxon>
    </lineage>
</organism>
<keyword evidence="3" id="KW-0963">Cytoplasm</keyword>
<reference evidence="8" key="1">
    <citation type="submission" date="2023-07" db="EMBL/GenBank/DDBJ databases">
        <authorList>
            <person name="Luz R."/>
            <person name="Cordeiro R."/>
            <person name="Fonseca A."/>
            <person name="Goncalves V."/>
        </authorList>
    </citation>
    <scope>NUCLEOTIDE SEQUENCE [LARGE SCALE GENOMIC DNA]</scope>
    <source>
        <strain evidence="8">BACA0444</strain>
    </source>
</reference>
<sequence length="331" mass="35556">MKAILFRQPGPASVLELSEIPRPQLENPDEVLVKLKAAGVNPIDTKLRQRGTFYPELMPAILGCDGAGVITEVGSEVTQWCVGDEVLFCQGGLGKRSGTYAEYAVVFSHCLARKPQPLSFTQAAALPLVTITAWEALYDRAQLQPGQRVLIHAGAGGVGHIAIQLAKLSRAEVATTVSSTAKAEFVKTLGADLVLNYRETGWQGELLAWTGGEGVDVGFDTVGGATFSETVALVKPYGQVVTLLEPGPETNWKLARRKNLQISFTLMLTPELDNLKSAQVHQAQLLQQAIGWVFSDYLHIEVAKTFPLGAVADAHQFLESGQGLGKIALVI</sequence>
<evidence type="ECO:0000313" key="7">
    <source>
        <dbReference type="EMBL" id="MDS3861116.1"/>
    </source>
</evidence>
<dbReference type="InterPro" id="IPR002364">
    <property type="entry name" value="Quin_OxRdtase/zeta-crystal_CS"/>
</dbReference>